<dbReference type="Gene3D" id="3.40.50.720">
    <property type="entry name" value="NAD(P)-binding Rossmann-like Domain"/>
    <property type="match status" value="1"/>
</dbReference>
<comment type="similarity">
    <text evidence="1 3">Belongs to the short-chain dehydrogenases/reductases (SDR) family.</text>
</comment>
<reference evidence="4 5" key="1">
    <citation type="submission" date="2023-07" db="EMBL/GenBank/DDBJ databases">
        <title>Sorghum-associated microbial communities from plants grown in Nebraska, USA.</title>
        <authorList>
            <person name="Schachtman D."/>
        </authorList>
    </citation>
    <scope>NUCLEOTIDE SEQUENCE [LARGE SCALE GENOMIC DNA]</scope>
    <source>
        <strain evidence="4 5">DS1027</strain>
    </source>
</reference>
<gene>
    <name evidence="4" type="ORF">J2792_001230</name>
</gene>
<organism evidence="4 5">
    <name type="scientific">Novosphingobium capsulatum</name>
    <dbReference type="NCBI Taxonomy" id="13688"/>
    <lineage>
        <taxon>Bacteria</taxon>
        <taxon>Pseudomonadati</taxon>
        <taxon>Pseudomonadota</taxon>
        <taxon>Alphaproteobacteria</taxon>
        <taxon>Sphingomonadales</taxon>
        <taxon>Sphingomonadaceae</taxon>
        <taxon>Novosphingobium</taxon>
    </lineage>
</organism>
<dbReference type="PANTHER" id="PTHR43669">
    <property type="entry name" value="5-KETO-D-GLUCONATE 5-REDUCTASE"/>
    <property type="match status" value="1"/>
</dbReference>
<dbReference type="Pfam" id="PF00106">
    <property type="entry name" value="adh_short"/>
    <property type="match status" value="1"/>
</dbReference>
<proteinExistence type="inferred from homology"/>
<evidence type="ECO:0000256" key="2">
    <source>
        <dbReference type="ARBA" id="ARBA00023002"/>
    </source>
</evidence>
<dbReference type="RefSeq" id="WP_309804661.1">
    <property type="nucleotide sequence ID" value="NZ_JAVDRD010000002.1"/>
</dbReference>
<dbReference type="PRINTS" id="PR00081">
    <property type="entry name" value="GDHRDH"/>
</dbReference>
<sequence>MATGYAATGGAAGHTAQTPLTGRRIAITGGTTGIGRATALLLAGEGAQIFTCGRDPEHLGDCLAAVRNAGGTIDGLALDLAHEGAVDRFFGAAEQAMGGIDVAVINAAVPASGLTEMDEAALRYAIAADFTAYLVSAWRAAAALSGKNGDIVLVGSMSAHVLGGHSTVYAGMKAGIAGFAEALRREMGGKGVRVGLVEPGLVGTDFQYPDIPADKQRAMIADEKMLRAEDIAVGIHYFLTQPRRTVVQQLVIVPRVNEE</sequence>
<accession>A0ABU1MJ55</accession>
<dbReference type="PANTHER" id="PTHR43669:SF3">
    <property type="entry name" value="ALCOHOL DEHYDROGENASE, PUTATIVE (AFU_ORTHOLOGUE AFUA_3G03445)-RELATED"/>
    <property type="match status" value="1"/>
</dbReference>
<evidence type="ECO:0000256" key="3">
    <source>
        <dbReference type="RuleBase" id="RU000363"/>
    </source>
</evidence>
<dbReference type="InterPro" id="IPR002347">
    <property type="entry name" value="SDR_fam"/>
</dbReference>
<evidence type="ECO:0000313" key="5">
    <source>
        <dbReference type="Proteomes" id="UP001184150"/>
    </source>
</evidence>
<dbReference type="PRINTS" id="PR00080">
    <property type="entry name" value="SDRFAMILY"/>
</dbReference>
<name>A0ABU1MJ55_9SPHN</name>
<keyword evidence="5" id="KW-1185">Reference proteome</keyword>
<evidence type="ECO:0000256" key="1">
    <source>
        <dbReference type="ARBA" id="ARBA00006484"/>
    </source>
</evidence>
<protein>
    <submittedName>
        <fullName evidence="4">NAD(P)-dependent dehydrogenase (Short-subunit alcohol dehydrogenase family)</fullName>
    </submittedName>
</protein>
<dbReference type="InterPro" id="IPR036291">
    <property type="entry name" value="NAD(P)-bd_dom_sf"/>
</dbReference>
<dbReference type="SUPFAM" id="SSF51735">
    <property type="entry name" value="NAD(P)-binding Rossmann-fold domains"/>
    <property type="match status" value="1"/>
</dbReference>
<comment type="caution">
    <text evidence="4">The sequence shown here is derived from an EMBL/GenBank/DDBJ whole genome shotgun (WGS) entry which is preliminary data.</text>
</comment>
<dbReference type="EMBL" id="JAVDRD010000002">
    <property type="protein sequence ID" value="MDR6510370.1"/>
    <property type="molecule type" value="Genomic_DNA"/>
</dbReference>
<dbReference type="Proteomes" id="UP001184150">
    <property type="component" value="Unassembled WGS sequence"/>
</dbReference>
<dbReference type="CDD" id="cd05233">
    <property type="entry name" value="SDR_c"/>
    <property type="match status" value="1"/>
</dbReference>
<evidence type="ECO:0000313" key="4">
    <source>
        <dbReference type="EMBL" id="MDR6510370.1"/>
    </source>
</evidence>
<keyword evidence="2" id="KW-0560">Oxidoreductase</keyword>